<reference evidence="11" key="1">
    <citation type="submission" date="2010-05" db="EMBL/GenBank/DDBJ databases">
        <title>The draft genome of Desulfonatronospira thiodismutans ASO3-1.</title>
        <authorList>
            <consortium name="US DOE Joint Genome Institute (JGI-PGF)"/>
            <person name="Lucas S."/>
            <person name="Copeland A."/>
            <person name="Lapidus A."/>
            <person name="Cheng J.-F."/>
            <person name="Bruce D."/>
            <person name="Goodwin L."/>
            <person name="Pitluck S."/>
            <person name="Chertkov O."/>
            <person name="Brettin T."/>
            <person name="Detter J.C."/>
            <person name="Han C."/>
            <person name="Land M.L."/>
            <person name="Hauser L."/>
            <person name="Kyrpides N."/>
            <person name="Mikhailova N."/>
            <person name="Muyzer G."/>
            <person name="Woyke T."/>
        </authorList>
    </citation>
    <scope>NUCLEOTIDE SEQUENCE [LARGE SCALE GENOMIC DNA]</scope>
    <source>
        <strain evidence="11">ASO3-1</strain>
    </source>
</reference>
<dbReference type="Pfam" id="PF00347">
    <property type="entry name" value="Ribosomal_L6"/>
    <property type="match status" value="2"/>
</dbReference>
<dbReference type="PANTHER" id="PTHR11655">
    <property type="entry name" value="60S/50S RIBOSOMAL PROTEIN L6/L9"/>
    <property type="match status" value="1"/>
</dbReference>
<dbReference type="InterPro" id="IPR002358">
    <property type="entry name" value="Ribosomal_uL6_CS"/>
</dbReference>
<evidence type="ECO:0000256" key="7">
    <source>
        <dbReference type="RuleBase" id="RU003869"/>
    </source>
</evidence>
<evidence type="ECO:0000313" key="12">
    <source>
        <dbReference type="Proteomes" id="UP000005496"/>
    </source>
</evidence>
<organism evidence="11 12">
    <name type="scientific">Desulfonatronospira thiodismutans ASO3-1</name>
    <dbReference type="NCBI Taxonomy" id="555779"/>
    <lineage>
        <taxon>Bacteria</taxon>
        <taxon>Pseudomonadati</taxon>
        <taxon>Thermodesulfobacteriota</taxon>
        <taxon>Desulfovibrionia</taxon>
        <taxon>Desulfovibrionales</taxon>
        <taxon>Desulfonatronovibrionaceae</taxon>
        <taxon>Desulfonatronospira</taxon>
    </lineage>
</organism>
<comment type="caution">
    <text evidence="11">The sequence shown here is derived from an EMBL/GenBank/DDBJ whole genome shotgun (WGS) entry which is preliminary data.</text>
</comment>
<evidence type="ECO:0000256" key="2">
    <source>
        <dbReference type="ARBA" id="ARBA00022730"/>
    </source>
</evidence>
<dbReference type="EMBL" id="ACJN02000004">
    <property type="protein sequence ID" value="EFI32998.1"/>
    <property type="molecule type" value="Genomic_DNA"/>
</dbReference>
<dbReference type="SUPFAM" id="SSF56053">
    <property type="entry name" value="Ribosomal protein L6"/>
    <property type="match status" value="2"/>
</dbReference>
<keyword evidence="2 6" id="KW-0699">rRNA-binding</keyword>
<sequence>MSRIGIEPIKIPQGVEITQHSSMIDVKGPKGQLSVDLDPRISINIEGQTLQVQKADDSIKAREQWGLRRTLINNAVQGVHQGFKKSLDVIGVGYKVDLQGNTLVLNVGYSHPVHIELPGGVEGSVEKNRITLSGIDKQLVGETAAKIRRVRPPEPYKGKGIRYENEEVKQKAGKSGKK</sequence>
<dbReference type="Proteomes" id="UP000005496">
    <property type="component" value="Unassembled WGS sequence"/>
</dbReference>
<dbReference type="FunFam" id="3.90.930.12:FF:000001">
    <property type="entry name" value="50S ribosomal protein L6"/>
    <property type="match status" value="1"/>
</dbReference>
<dbReference type="PANTHER" id="PTHR11655:SF14">
    <property type="entry name" value="LARGE RIBOSOMAL SUBUNIT PROTEIN UL6M"/>
    <property type="match status" value="1"/>
</dbReference>
<dbReference type="Gene3D" id="3.90.930.12">
    <property type="entry name" value="Ribosomal protein L6, alpha-beta domain"/>
    <property type="match status" value="2"/>
</dbReference>
<evidence type="ECO:0000256" key="1">
    <source>
        <dbReference type="ARBA" id="ARBA00009356"/>
    </source>
</evidence>
<keyword evidence="5 6" id="KW-0687">Ribonucleoprotein</keyword>
<dbReference type="InterPro" id="IPR019906">
    <property type="entry name" value="Ribosomal_uL6_bac-type"/>
</dbReference>
<feature type="domain" description="Large ribosomal subunit protein uL6 alpha-beta" evidence="10">
    <location>
        <begin position="11"/>
        <end position="82"/>
    </location>
</feature>
<dbReference type="GO" id="GO:0003735">
    <property type="term" value="F:structural constituent of ribosome"/>
    <property type="evidence" value="ECO:0007669"/>
    <property type="project" value="UniProtKB-UniRule"/>
</dbReference>
<dbReference type="InterPro" id="IPR036789">
    <property type="entry name" value="Ribosomal_uL6-like_a/b-dom_sf"/>
</dbReference>
<dbReference type="GO" id="GO:0002181">
    <property type="term" value="P:cytoplasmic translation"/>
    <property type="evidence" value="ECO:0007669"/>
    <property type="project" value="TreeGrafter"/>
</dbReference>
<gene>
    <name evidence="6" type="primary">rplF</name>
    <name evidence="11" type="ORF">Dthio_PD0312</name>
</gene>
<dbReference type="AlphaFoldDB" id="D6SUL8"/>
<feature type="compositionally biased region" description="Basic and acidic residues" evidence="9">
    <location>
        <begin position="151"/>
        <end position="170"/>
    </location>
</feature>
<evidence type="ECO:0000256" key="4">
    <source>
        <dbReference type="ARBA" id="ARBA00022980"/>
    </source>
</evidence>
<dbReference type="RefSeq" id="WP_008871691.1">
    <property type="nucleotide sequence ID" value="NZ_ACJN02000004.1"/>
</dbReference>
<dbReference type="InterPro" id="IPR000702">
    <property type="entry name" value="Ribosomal_uL6-like"/>
</dbReference>
<evidence type="ECO:0000256" key="3">
    <source>
        <dbReference type="ARBA" id="ARBA00022884"/>
    </source>
</evidence>
<feature type="domain" description="Large ribosomal subunit protein uL6 alpha-beta" evidence="10">
    <location>
        <begin position="90"/>
        <end position="163"/>
    </location>
</feature>
<dbReference type="NCBIfam" id="TIGR03654">
    <property type="entry name" value="L6_bact"/>
    <property type="match status" value="1"/>
</dbReference>
<comment type="subunit">
    <text evidence="6">Part of the 50S ribosomal subunit.</text>
</comment>
<dbReference type="PRINTS" id="PR00059">
    <property type="entry name" value="RIBOSOMALL6"/>
</dbReference>
<dbReference type="FunFam" id="3.90.930.12:FF:000002">
    <property type="entry name" value="50S ribosomal protein L6"/>
    <property type="match status" value="1"/>
</dbReference>
<comment type="function">
    <text evidence="6 8">This protein binds to the 23S rRNA, and is important in its secondary structure. It is located near the subunit interface in the base of the L7/L12 stalk, and near the tRNA binding site of the peptidyltransferase center.</text>
</comment>
<dbReference type="GO" id="GO:0022625">
    <property type="term" value="C:cytosolic large ribosomal subunit"/>
    <property type="evidence" value="ECO:0007669"/>
    <property type="project" value="UniProtKB-UniRule"/>
</dbReference>
<evidence type="ECO:0000259" key="10">
    <source>
        <dbReference type="Pfam" id="PF00347"/>
    </source>
</evidence>
<name>D6SUL8_9BACT</name>
<keyword evidence="4 6" id="KW-0689">Ribosomal protein</keyword>
<dbReference type="OrthoDB" id="9805007at2"/>
<dbReference type="PIRSF" id="PIRSF002162">
    <property type="entry name" value="Ribosomal_L6"/>
    <property type="match status" value="1"/>
</dbReference>
<evidence type="ECO:0000256" key="8">
    <source>
        <dbReference type="RuleBase" id="RU003870"/>
    </source>
</evidence>
<dbReference type="eggNOG" id="COG0097">
    <property type="taxonomic scope" value="Bacteria"/>
</dbReference>
<evidence type="ECO:0000313" key="11">
    <source>
        <dbReference type="EMBL" id="EFI32998.1"/>
    </source>
</evidence>
<keyword evidence="3 6" id="KW-0694">RNA-binding</keyword>
<evidence type="ECO:0000256" key="5">
    <source>
        <dbReference type="ARBA" id="ARBA00023274"/>
    </source>
</evidence>
<comment type="similarity">
    <text evidence="1 6 7">Belongs to the universal ribosomal protein uL6 family.</text>
</comment>
<evidence type="ECO:0000256" key="9">
    <source>
        <dbReference type="SAM" id="MobiDB-lite"/>
    </source>
</evidence>
<evidence type="ECO:0000256" key="6">
    <source>
        <dbReference type="HAMAP-Rule" id="MF_01365"/>
    </source>
</evidence>
<keyword evidence="12" id="KW-1185">Reference proteome</keyword>
<proteinExistence type="inferred from homology"/>
<dbReference type="HAMAP" id="MF_01365_B">
    <property type="entry name" value="Ribosomal_uL6_B"/>
    <property type="match status" value="1"/>
</dbReference>
<feature type="region of interest" description="Disordered" evidence="9">
    <location>
        <begin position="150"/>
        <end position="178"/>
    </location>
</feature>
<dbReference type="InterPro" id="IPR020040">
    <property type="entry name" value="Ribosomal_uL6_a/b-dom"/>
</dbReference>
<protein>
    <recommendedName>
        <fullName evidence="6">Large ribosomal subunit protein uL6</fullName>
    </recommendedName>
</protein>
<dbReference type="PROSITE" id="PS00525">
    <property type="entry name" value="RIBOSOMAL_L6_1"/>
    <property type="match status" value="1"/>
</dbReference>
<accession>D6SUL8</accession>
<dbReference type="GO" id="GO:0019843">
    <property type="term" value="F:rRNA binding"/>
    <property type="evidence" value="ECO:0007669"/>
    <property type="project" value="UniProtKB-UniRule"/>
</dbReference>